<dbReference type="AlphaFoldDB" id="A0A4S4F110"/>
<feature type="region of interest" description="Disordered" evidence="1">
    <location>
        <begin position="1"/>
        <end position="47"/>
    </location>
</feature>
<evidence type="ECO:0000313" key="3">
    <source>
        <dbReference type="Proteomes" id="UP000306102"/>
    </source>
</evidence>
<reference evidence="2 3" key="1">
    <citation type="journal article" date="2018" name="Proc. Natl. Acad. Sci. U.S.A.">
        <title>Draft genome sequence of Camellia sinensis var. sinensis provides insights into the evolution of the tea genome and tea quality.</title>
        <authorList>
            <person name="Wei C."/>
            <person name="Yang H."/>
            <person name="Wang S."/>
            <person name="Zhao J."/>
            <person name="Liu C."/>
            <person name="Gao L."/>
            <person name="Xia E."/>
            <person name="Lu Y."/>
            <person name="Tai Y."/>
            <person name="She G."/>
            <person name="Sun J."/>
            <person name="Cao H."/>
            <person name="Tong W."/>
            <person name="Gao Q."/>
            <person name="Li Y."/>
            <person name="Deng W."/>
            <person name="Jiang X."/>
            <person name="Wang W."/>
            <person name="Chen Q."/>
            <person name="Zhang S."/>
            <person name="Li H."/>
            <person name="Wu J."/>
            <person name="Wang P."/>
            <person name="Li P."/>
            <person name="Shi C."/>
            <person name="Zheng F."/>
            <person name="Jian J."/>
            <person name="Huang B."/>
            <person name="Shan D."/>
            <person name="Shi M."/>
            <person name="Fang C."/>
            <person name="Yue Y."/>
            <person name="Li F."/>
            <person name="Li D."/>
            <person name="Wei S."/>
            <person name="Han B."/>
            <person name="Jiang C."/>
            <person name="Yin Y."/>
            <person name="Xia T."/>
            <person name="Zhang Z."/>
            <person name="Bennetzen J.L."/>
            <person name="Zhao S."/>
            <person name="Wan X."/>
        </authorList>
    </citation>
    <scope>NUCLEOTIDE SEQUENCE [LARGE SCALE GENOMIC DNA]</scope>
    <source>
        <strain evidence="3">cv. Shuchazao</strain>
        <tissue evidence="2">Leaf</tissue>
    </source>
</reference>
<dbReference type="EMBL" id="SDRB02000649">
    <property type="protein sequence ID" value="THG22832.1"/>
    <property type="molecule type" value="Genomic_DNA"/>
</dbReference>
<dbReference type="PANTHER" id="PTHR34682">
    <property type="entry name" value="AT HOOK MOTIF-CONTAINING PROTEIN"/>
    <property type="match status" value="1"/>
</dbReference>
<feature type="compositionally biased region" description="Basic residues" evidence="1">
    <location>
        <begin position="135"/>
        <end position="152"/>
    </location>
</feature>
<evidence type="ECO:0000256" key="1">
    <source>
        <dbReference type="SAM" id="MobiDB-lite"/>
    </source>
</evidence>
<organism evidence="2 3">
    <name type="scientific">Camellia sinensis var. sinensis</name>
    <name type="common">China tea</name>
    <dbReference type="NCBI Taxonomy" id="542762"/>
    <lineage>
        <taxon>Eukaryota</taxon>
        <taxon>Viridiplantae</taxon>
        <taxon>Streptophyta</taxon>
        <taxon>Embryophyta</taxon>
        <taxon>Tracheophyta</taxon>
        <taxon>Spermatophyta</taxon>
        <taxon>Magnoliopsida</taxon>
        <taxon>eudicotyledons</taxon>
        <taxon>Gunneridae</taxon>
        <taxon>Pentapetalae</taxon>
        <taxon>asterids</taxon>
        <taxon>Ericales</taxon>
        <taxon>Theaceae</taxon>
        <taxon>Camellia</taxon>
    </lineage>
</organism>
<evidence type="ECO:0000313" key="2">
    <source>
        <dbReference type="EMBL" id="THG22832.1"/>
    </source>
</evidence>
<feature type="region of interest" description="Disordered" evidence="1">
    <location>
        <begin position="129"/>
        <end position="152"/>
    </location>
</feature>
<dbReference type="Proteomes" id="UP000306102">
    <property type="component" value="Unassembled WGS sequence"/>
</dbReference>
<protein>
    <recommendedName>
        <fullName evidence="4">AT hook motif-containing protein</fullName>
    </recommendedName>
</protein>
<name>A0A4S4F110_CAMSN</name>
<dbReference type="STRING" id="542762.A0A4S4F110"/>
<keyword evidence="3" id="KW-1185">Reference proteome</keyword>
<dbReference type="PANTHER" id="PTHR34682:SF1">
    <property type="entry name" value="PROTEIN METABOLIC NETWORK MODULATOR 1"/>
    <property type="match status" value="1"/>
</dbReference>
<evidence type="ECO:0008006" key="4">
    <source>
        <dbReference type="Google" id="ProtNLM"/>
    </source>
</evidence>
<proteinExistence type="predicted"/>
<sequence>MNQVNQVKNYDAPPNMPMKRKRGRPRKDHTLNRREAPPLPPGFGVFNGNHPRQVDAIEVSNESIVGQSVTGVVEEAFDAGYLLAVKIGNSNTSLRGVVFKPGHFVPISTENDVAPHVQMIRRNVFPMENQNQSRVHGHRPRSRERKEKHGKLRRIETGNLLNGSPTANQVHTHDPQIADLAASKGKHVLPVSAYATPSMGSRGTMVPVVLQPVSVSNGLPPVNQVPSVPSQAGHMADSKHKPVQTVTTQVPYLQPQTSQNGEEVKAMNPTGVSQSSETRIENSMAVGKSSVEDSGLSGEADSDETLFVEPIRTIHSCVRNQSGPVPISLENHRIGRMSELLQAVQENLTENQRNP</sequence>
<accession>A0A4S4F110</accession>
<dbReference type="InterPro" id="IPR045881">
    <property type="entry name" value="MNM1-like"/>
</dbReference>
<comment type="caution">
    <text evidence="2">The sequence shown here is derived from an EMBL/GenBank/DDBJ whole genome shotgun (WGS) entry which is preliminary data.</text>
</comment>
<feature type="compositionally biased region" description="Basic residues" evidence="1">
    <location>
        <begin position="18"/>
        <end position="27"/>
    </location>
</feature>
<gene>
    <name evidence="2" type="ORF">TEA_023145</name>
</gene>
<feature type="region of interest" description="Disordered" evidence="1">
    <location>
        <begin position="259"/>
        <end position="279"/>
    </location>
</feature>